<keyword evidence="5" id="KW-0234">DNA repair</keyword>
<keyword evidence="4" id="KW-0378">Hydrolase</keyword>
<reference evidence="8" key="1">
    <citation type="journal article" date="2019" name="Int. J. Syst. Evol. Microbiol.">
        <title>The Global Catalogue of Microorganisms (GCM) 10K type strain sequencing project: providing services to taxonomists for standard genome sequencing and annotation.</title>
        <authorList>
            <consortium name="The Broad Institute Genomics Platform"/>
            <consortium name="The Broad Institute Genome Sequencing Center for Infectious Disease"/>
            <person name="Wu L."/>
            <person name="Ma J."/>
        </authorList>
    </citation>
    <scope>NUCLEOTIDE SEQUENCE [LARGE SCALE GENOMIC DNA]</scope>
    <source>
        <strain evidence="8">CGMCC 4.7204</strain>
    </source>
</reference>
<dbReference type="InterPro" id="IPR011335">
    <property type="entry name" value="Restrct_endonuc-II-like"/>
</dbReference>
<evidence type="ECO:0000256" key="2">
    <source>
        <dbReference type="ARBA" id="ARBA00022759"/>
    </source>
</evidence>
<protein>
    <submittedName>
        <fullName evidence="7">Very short patch repair endonuclease</fullName>
    </submittedName>
</protein>
<dbReference type="InterPro" id="IPR004603">
    <property type="entry name" value="DNA_mismatch_endonuc_vsr"/>
</dbReference>
<organism evidence="7 8">
    <name type="scientific">Nocardia rhizosphaerae</name>
    <dbReference type="NCBI Taxonomy" id="1691571"/>
    <lineage>
        <taxon>Bacteria</taxon>
        <taxon>Bacillati</taxon>
        <taxon>Actinomycetota</taxon>
        <taxon>Actinomycetes</taxon>
        <taxon>Mycobacteriales</taxon>
        <taxon>Nocardiaceae</taxon>
        <taxon>Nocardia</taxon>
    </lineage>
</organism>
<keyword evidence="1" id="KW-0540">Nuclease</keyword>
<evidence type="ECO:0000313" key="7">
    <source>
        <dbReference type="EMBL" id="MFC4125200.1"/>
    </source>
</evidence>
<dbReference type="CDD" id="cd00221">
    <property type="entry name" value="Vsr"/>
    <property type="match status" value="1"/>
</dbReference>
<dbReference type="NCBIfam" id="TIGR00632">
    <property type="entry name" value="vsr"/>
    <property type="match status" value="1"/>
</dbReference>
<comment type="similarity">
    <text evidence="6">Belongs to the Vsr family.</text>
</comment>
<dbReference type="RefSeq" id="WP_378550669.1">
    <property type="nucleotide sequence ID" value="NZ_JBHSBA010000005.1"/>
</dbReference>
<proteinExistence type="inferred from homology"/>
<sequence length="133" mass="15602">MRAVMRANRRRDTGPEMALRRALYRRGLRYRVDARPVAKLRRTADIVFTTDRVAVFVDGCFWHGCPSHHRPAIKNSKFWNTKIAANQDRDRDTSTRLAEAGWLVIRVWEHEDPDEAAERIQAALLSHRRPSRR</sequence>
<evidence type="ECO:0000313" key="8">
    <source>
        <dbReference type="Proteomes" id="UP001595767"/>
    </source>
</evidence>
<keyword evidence="3" id="KW-0227">DNA damage</keyword>
<comment type="caution">
    <text evidence="7">The sequence shown here is derived from an EMBL/GenBank/DDBJ whole genome shotgun (WGS) entry which is preliminary data.</text>
</comment>
<gene>
    <name evidence="7" type="ORF">ACFOW8_09705</name>
</gene>
<keyword evidence="8" id="KW-1185">Reference proteome</keyword>
<evidence type="ECO:0000256" key="4">
    <source>
        <dbReference type="ARBA" id="ARBA00022801"/>
    </source>
</evidence>
<evidence type="ECO:0000256" key="1">
    <source>
        <dbReference type="ARBA" id="ARBA00022722"/>
    </source>
</evidence>
<accession>A0ABV8L3D8</accession>
<name>A0ABV8L3D8_9NOCA</name>
<dbReference type="EMBL" id="JBHSBA010000005">
    <property type="protein sequence ID" value="MFC4125200.1"/>
    <property type="molecule type" value="Genomic_DNA"/>
</dbReference>
<dbReference type="Gene3D" id="3.40.960.10">
    <property type="entry name" value="VSR Endonuclease"/>
    <property type="match status" value="1"/>
</dbReference>
<keyword evidence="2 7" id="KW-0255">Endonuclease</keyword>
<evidence type="ECO:0000256" key="5">
    <source>
        <dbReference type="ARBA" id="ARBA00023204"/>
    </source>
</evidence>
<dbReference type="GO" id="GO:0004519">
    <property type="term" value="F:endonuclease activity"/>
    <property type="evidence" value="ECO:0007669"/>
    <property type="project" value="UniProtKB-KW"/>
</dbReference>
<evidence type="ECO:0000256" key="3">
    <source>
        <dbReference type="ARBA" id="ARBA00022763"/>
    </source>
</evidence>
<dbReference type="Pfam" id="PF03852">
    <property type="entry name" value="Vsr"/>
    <property type="match status" value="1"/>
</dbReference>
<dbReference type="Proteomes" id="UP001595767">
    <property type="component" value="Unassembled WGS sequence"/>
</dbReference>
<evidence type="ECO:0000256" key="6">
    <source>
        <dbReference type="ARBA" id="ARBA00029466"/>
    </source>
</evidence>
<dbReference type="SUPFAM" id="SSF52980">
    <property type="entry name" value="Restriction endonuclease-like"/>
    <property type="match status" value="1"/>
</dbReference>